<gene>
    <name evidence="2" type="primary">adrB</name>
    <name evidence="2" type="ORF">MGA5115_00026</name>
    <name evidence="3" type="ORF">MGA5116_01587</name>
</gene>
<dbReference type="SUPFAM" id="SSF141868">
    <property type="entry name" value="EAL domain-like"/>
    <property type="match status" value="1"/>
</dbReference>
<dbReference type="Proteomes" id="UP000092840">
    <property type="component" value="Unassembled WGS sequence"/>
</dbReference>
<dbReference type="EMBL" id="FLRB01000011">
    <property type="protein sequence ID" value="SBT21000.1"/>
    <property type="molecule type" value="Genomic_DNA"/>
</dbReference>
<organism evidence="2 5">
    <name type="scientific">Marinomonas gallaica</name>
    <dbReference type="NCBI Taxonomy" id="1806667"/>
    <lineage>
        <taxon>Bacteria</taxon>
        <taxon>Pseudomonadati</taxon>
        <taxon>Pseudomonadota</taxon>
        <taxon>Gammaproteobacteria</taxon>
        <taxon>Oceanospirillales</taxon>
        <taxon>Oceanospirillaceae</taxon>
        <taxon>Marinomonas</taxon>
    </lineage>
</organism>
<evidence type="ECO:0000313" key="2">
    <source>
        <dbReference type="EMBL" id="SBT15952.1"/>
    </source>
</evidence>
<evidence type="ECO:0000313" key="3">
    <source>
        <dbReference type="EMBL" id="SBT21000.1"/>
    </source>
</evidence>
<dbReference type="InterPro" id="IPR050706">
    <property type="entry name" value="Cyclic-di-GMP_PDE-like"/>
</dbReference>
<dbReference type="InterPro" id="IPR029016">
    <property type="entry name" value="GAF-like_dom_sf"/>
</dbReference>
<sequence length="436" mass="49348">MQKIANTQSSEHAFSTILSILSAPSDLENLSSEIIHRDINLLVESIRHHLNMDVAFLSRFKNGFREITQINKREGCQINIAAGQKDCEEVTYCKLIADNKLPSLIPNTRENSVTAEMPITEHLTIGSYIGVPILLSDGSCYGTLCCFNEQPDETLSERDLSILTLFSSFAARNLEKDLQRKRMHKQIRKEVSSMIRSNALSSVFQPIYDYQQKKTVGFECLTRFNIEPYRTPDYWFNRASQAGFGELLELYAIDIALASLDKIPDDCFITLNISPNFVGSPKLKTLLQDQPLHRIVLEVTERESIDDYNQFRNDLKPLRERGLRLAVDDAGAGYASFQHILELSADIIKLDRSLICNVNQDLGRRALSAALIGFANETNCLVLGEGVETQAEMDTLNNLGARYLQGYYLSHPLPLQQAVDFYHHTNEQQTSAIYQR</sequence>
<dbReference type="SUPFAM" id="SSF55781">
    <property type="entry name" value="GAF domain-like"/>
    <property type="match status" value="1"/>
</dbReference>
<dbReference type="Pfam" id="PF00563">
    <property type="entry name" value="EAL"/>
    <property type="match status" value="1"/>
</dbReference>
<dbReference type="PANTHER" id="PTHR33121:SF70">
    <property type="entry name" value="SIGNALING PROTEIN YKOW"/>
    <property type="match status" value="1"/>
</dbReference>
<keyword evidence="2" id="KW-0378">Hydrolase</keyword>
<dbReference type="EC" id="3.1.4.52" evidence="2 3"/>
<proteinExistence type="predicted"/>
<dbReference type="RefSeq" id="WP_170756311.1">
    <property type="nucleotide sequence ID" value="NZ_FLRA01000001.1"/>
</dbReference>
<dbReference type="CDD" id="cd01948">
    <property type="entry name" value="EAL"/>
    <property type="match status" value="1"/>
</dbReference>
<dbReference type="Gene3D" id="3.30.450.40">
    <property type="match status" value="1"/>
</dbReference>
<dbReference type="PANTHER" id="PTHR33121">
    <property type="entry name" value="CYCLIC DI-GMP PHOSPHODIESTERASE PDEF"/>
    <property type="match status" value="1"/>
</dbReference>
<keyword evidence="4" id="KW-1185">Reference proteome</keyword>
<dbReference type="Gene3D" id="3.20.20.450">
    <property type="entry name" value="EAL domain"/>
    <property type="match status" value="1"/>
</dbReference>
<feature type="domain" description="EAL" evidence="1">
    <location>
        <begin position="184"/>
        <end position="426"/>
    </location>
</feature>
<dbReference type="EMBL" id="FLRA01000001">
    <property type="protein sequence ID" value="SBT15952.1"/>
    <property type="molecule type" value="Genomic_DNA"/>
</dbReference>
<dbReference type="InterPro" id="IPR001633">
    <property type="entry name" value="EAL_dom"/>
</dbReference>
<dbReference type="SMART" id="SM00065">
    <property type="entry name" value="GAF"/>
    <property type="match status" value="1"/>
</dbReference>
<reference evidence="3 4" key="2">
    <citation type="submission" date="2016-06" db="EMBL/GenBank/DDBJ databases">
        <authorList>
            <person name="Rodrigo-Torres L."/>
            <person name="Arahal D.R."/>
        </authorList>
    </citation>
    <scope>NUCLEOTIDE SEQUENCE [LARGE SCALE GENOMIC DNA]</scope>
    <source>
        <strain evidence="3 4">CECT 5116</strain>
    </source>
</reference>
<evidence type="ECO:0000313" key="4">
    <source>
        <dbReference type="Proteomes" id="UP000092840"/>
    </source>
</evidence>
<dbReference type="InterPro" id="IPR035919">
    <property type="entry name" value="EAL_sf"/>
</dbReference>
<evidence type="ECO:0000259" key="1">
    <source>
        <dbReference type="PROSITE" id="PS50883"/>
    </source>
</evidence>
<dbReference type="PROSITE" id="PS50883">
    <property type="entry name" value="EAL"/>
    <property type="match status" value="1"/>
</dbReference>
<dbReference type="Pfam" id="PF01590">
    <property type="entry name" value="GAF"/>
    <property type="match status" value="1"/>
</dbReference>
<dbReference type="GO" id="GO:0071111">
    <property type="term" value="F:cyclic-guanylate-specific phosphodiesterase activity"/>
    <property type="evidence" value="ECO:0007669"/>
    <property type="project" value="UniProtKB-EC"/>
</dbReference>
<dbReference type="AlphaFoldDB" id="A0A1C3JL75"/>
<dbReference type="SMART" id="SM00052">
    <property type="entry name" value="EAL"/>
    <property type="match status" value="1"/>
</dbReference>
<dbReference type="InterPro" id="IPR003018">
    <property type="entry name" value="GAF"/>
</dbReference>
<name>A0A1C3JL75_9GAMM</name>
<evidence type="ECO:0000313" key="5">
    <source>
        <dbReference type="Proteomes" id="UP000092871"/>
    </source>
</evidence>
<protein>
    <submittedName>
        <fullName evidence="2 3">Cyclic-di-GMP phosphodiesterase AdrB</fullName>
        <ecNumber evidence="2 3">3.1.4.52</ecNumber>
    </submittedName>
</protein>
<dbReference type="Proteomes" id="UP000092871">
    <property type="component" value="Unassembled WGS sequence"/>
</dbReference>
<reference evidence="2 5" key="1">
    <citation type="submission" date="2016-06" db="EMBL/GenBank/DDBJ databases">
        <authorList>
            <person name="Kjaerup R.B."/>
            <person name="Dalgaard T.S."/>
            <person name="Juul-Madsen H.R."/>
        </authorList>
    </citation>
    <scope>NUCLEOTIDE SEQUENCE [LARGE SCALE GENOMIC DNA]</scope>
    <source>
        <strain evidence="2 5">CECT 5115</strain>
    </source>
</reference>
<accession>A0A1C3JL75</accession>